<name>A0A0A9EH14_ARUDO</name>
<dbReference type="EMBL" id="GBRH01198514">
    <property type="protein sequence ID" value="JAD99381.1"/>
    <property type="molecule type" value="Transcribed_RNA"/>
</dbReference>
<evidence type="ECO:0000313" key="2">
    <source>
        <dbReference type="EMBL" id="JAD99381.1"/>
    </source>
</evidence>
<evidence type="ECO:0000256" key="1">
    <source>
        <dbReference type="SAM" id="MobiDB-lite"/>
    </source>
</evidence>
<feature type="compositionally biased region" description="Basic residues" evidence="1">
    <location>
        <begin position="95"/>
        <end position="107"/>
    </location>
</feature>
<protein>
    <submittedName>
        <fullName evidence="2">Uncharacterized protein</fullName>
    </submittedName>
</protein>
<reference evidence="2" key="2">
    <citation type="journal article" date="2015" name="Data Brief">
        <title>Shoot transcriptome of the giant reed, Arundo donax.</title>
        <authorList>
            <person name="Barrero R.A."/>
            <person name="Guerrero F.D."/>
            <person name="Moolhuijzen P."/>
            <person name="Goolsby J.A."/>
            <person name="Tidwell J."/>
            <person name="Bellgard S.E."/>
            <person name="Bellgard M.I."/>
        </authorList>
    </citation>
    <scope>NUCLEOTIDE SEQUENCE</scope>
    <source>
        <tissue evidence="2">Shoot tissue taken approximately 20 cm above the soil surface</tissue>
    </source>
</reference>
<feature type="compositionally biased region" description="Basic residues" evidence="1">
    <location>
        <begin position="114"/>
        <end position="132"/>
    </location>
</feature>
<accession>A0A0A9EH14</accession>
<proteinExistence type="predicted"/>
<organism evidence="2">
    <name type="scientific">Arundo donax</name>
    <name type="common">Giant reed</name>
    <name type="synonym">Donax arundinaceus</name>
    <dbReference type="NCBI Taxonomy" id="35708"/>
    <lineage>
        <taxon>Eukaryota</taxon>
        <taxon>Viridiplantae</taxon>
        <taxon>Streptophyta</taxon>
        <taxon>Embryophyta</taxon>
        <taxon>Tracheophyta</taxon>
        <taxon>Spermatophyta</taxon>
        <taxon>Magnoliopsida</taxon>
        <taxon>Liliopsida</taxon>
        <taxon>Poales</taxon>
        <taxon>Poaceae</taxon>
        <taxon>PACMAD clade</taxon>
        <taxon>Arundinoideae</taxon>
        <taxon>Arundineae</taxon>
        <taxon>Arundo</taxon>
    </lineage>
</organism>
<reference evidence="2" key="1">
    <citation type="submission" date="2014-09" db="EMBL/GenBank/DDBJ databases">
        <authorList>
            <person name="Magalhaes I.L.F."/>
            <person name="Oliveira U."/>
            <person name="Santos F.R."/>
            <person name="Vidigal T.H.D.A."/>
            <person name="Brescovit A.D."/>
            <person name="Santos A.J."/>
        </authorList>
    </citation>
    <scope>NUCLEOTIDE SEQUENCE</scope>
    <source>
        <tissue evidence="2">Shoot tissue taken approximately 20 cm above the soil surface</tissue>
    </source>
</reference>
<feature type="region of interest" description="Disordered" evidence="1">
    <location>
        <begin position="86"/>
        <end position="132"/>
    </location>
</feature>
<sequence length="132" mass="14845">MTSGLPYEHYRGLHSIQRVQNPTNLMHDSYIGHHHLFHLRHHDHFHTSGRPGRTLLRRVARAGAGRTLLRHPRPSGTSCCAAPAAGAREAAAGARARRGGASGRRRRWGEGMRQRRRPWPGRARAPSRPRLP</sequence>
<dbReference type="AlphaFoldDB" id="A0A0A9EH14"/>